<dbReference type="PANTHER" id="PTHR43065">
    <property type="entry name" value="SENSOR HISTIDINE KINASE"/>
    <property type="match status" value="1"/>
</dbReference>
<evidence type="ECO:0000256" key="8">
    <source>
        <dbReference type="ARBA" id="ARBA00022840"/>
    </source>
</evidence>
<dbReference type="AlphaFoldDB" id="A0A2H1E5V6"/>
<keyword evidence="15" id="KW-1185">Reference proteome</keyword>
<evidence type="ECO:0000256" key="1">
    <source>
        <dbReference type="ARBA" id="ARBA00000085"/>
    </source>
</evidence>
<dbReference type="InterPro" id="IPR036097">
    <property type="entry name" value="HisK_dim/P_sf"/>
</dbReference>
<keyword evidence="8" id="KW-0067">ATP-binding</keyword>
<feature type="domain" description="Histidine kinase" evidence="12">
    <location>
        <begin position="278"/>
        <end position="485"/>
    </location>
</feature>
<sequence>MIKFSHISLRIRIFIAMILLVLLASVLIAAITIYQYDEQTKEYNIKRFGRKEDATKHDIEIELKRKTTYAVTTKNLSRIFQDRIYEIATVHKLNISMYDMNGRLLKSSIPNAFEQIEEKPLTSDIVTELANNSNHKILKSFTEKGITYQSSYTYINDPRFKRIGILELQIAQSNREQEHELEEFMSRLALVYILMFLTAIALAYFLSSYITRSIKTISEKMQQTHLNKQNEKITLEAASSEINSLVDAYNNMIDQLEDSAVKLAKSEREQAWREMAKQVAHEIKNPLTPMRLSVQSFERRFDPSDPTIKEKLKEYSQTLIQQIDVMSSIASAFSDFAKMPTQKREQLNVIEVIKLALDIFNEKYIHYIPETDTLYANLDKTQLIRIVTNLVKNASQATENEEHPKIEVKVSSEGQYLKIIVSDNGKGIKETLKNLIFEPKFTTKSSGMGLGLPMIKNIIEAYDGTISYSSKEGIGTVFTIVLPKK</sequence>
<comment type="subcellular location">
    <subcellularLocation>
        <location evidence="2">Membrane</location>
    </subcellularLocation>
</comment>
<dbReference type="CDD" id="cd00075">
    <property type="entry name" value="HATPase"/>
    <property type="match status" value="1"/>
</dbReference>
<dbReference type="PRINTS" id="PR00344">
    <property type="entry name" value="BCTRLSENSOR"/>
</dbReference>
<dbReference type="KEGG" id="tmar:MARIT_0139"/>
<feature type="transmembrane region" description="Helical" evidence="11">
    <location>
        <begin position="189"/>
        <end position="211"/>
    </location>
</feature>
<keyword evidence="10" id="KW-0175">Coiled coil</keyword>
<keyword evidence="9" id="KW-0902">Two-component regulatory system</keyword>
<dbReference type="PANTHER" id="PTHR43065:SF10">
    <property type="entry name" value="PEROXIDE STRESS-ACTIVATED HISTIDINE KINASE MAK3"/>
    <property type="match status" value="1"/>
</dbReference>
<dbReference type="InterPro" id="IPR036890">
    <property type="entry name" value="HATPase_C_sf"/>
</dbReference>
<dbReference type="Gene3D" id="1.10.287.130">
    <property type="match status" value="1"/>
</dbReference>
<dbReference type="EMBL" id="LT634361">
    <property type="protein sequence ID" value="SFZ80059.1"/>
    <property type="molecule type" value="Genomic_DNA"/>
</dbReference>
<keyword evidence="4" id="KW-0597">Phosphoprotein</keyword>
<dbReference type="InterPro" id="IPR003594">
    <property type="entry name" value="HATPase_dom"/>
</dbReference>
<evidence type="ECO:0000256" key="9">
    <source>
        <dbReference type="ARBA" id="ARBA00023012"/>
    </source>
</evidence>
<protein>
    <recommendedName>
        <fullName evidence="3">histidine kinase</fullName>
        <ecNumber evidence="3">2.7.13.3</ecNumber>
    </recommendedName>
</protein>
<dbReference type="InterPro" id="IPR004358">
    <property type="entry name" value="Sig_transdc_His_kin-like_C"/>
</dbReference>
<dbReference type="SMART" id="SM00388">
    <property type="entry name" value="HisKA"/>
    <property type="match status" value="1"/>
</dbReference>
<feature type="coiled-coil region" evidence="10">
    <location>
        <begin position="235"/>
        <end position="269"/>
    </location>
</feature>
<dbReference type="Pfam" id="PF02518">
    <property type="entry name" value="HATPase_c"/>
    <property type="match status" value="1"/>
</dbReference>
<dbReference type="Gene3D" id="6.10.340.10">
    <property type="match status" value="1"/>
</dbReference>
<evidence type="ECO:0000256" key="11">
    <source>
        <dbReference type="SAM" id="Phobius"/>
    </source>
</evidence>
<dbReference type="Pfam" id="PF00512">
    <property type="entry name" value="HisKA"/>
    <property type="match status" value="1"/>
</dbReference>
<evidence type="ECO:0000256" key="5">
    <source>
        <dbReference type="ARBA" id="ARBA00022679"/>
    </source>
</evidence>
<name>A0A2H1E5V6_9FLAO</name>
<dbReference type="PROSITE" id="PS50109">
    <property type="entry name" value="HIS_KIN"/>
    <property type="match status" value="1"/>
</dbReference>
<dbReference type="InterPro" id="IPR003661">
    <property type="entry name" value="HisK_dim/P_dom"/>
</dbReference>
<reference evidence="14 15" key="1">
    <citation type="submission" date="2016-11" db="EMBL/GenBank/DDBJ databases">
        <authorList>
            <person name="Jaros S."/>
            <person name="Januszkiewicz K."/>
            <person name="Wedrychowicz H."/>
        </authorList>
    </citation>
    <scope>NUCLEOTIDE SEQUENCE [LARGE SCALE GENOMIC DNA]</scope>
    <source>
        <strain evidence="14">NCIMB 2154T</strain>
    </source>
</reference>
<keyword evidence="11" id="KW-1133">Transmembrane helix</keyword>
<feature type="transmembrane region" description="Helical" evidence="11">
    <location>
        <begin position="12"/>
        <end position="34"/>
    </location>
</feature>
<keyword evidence="5 14" id="KW-0808">Transferase</keyword>
<keyword evidence="6" id="KW-0547">Nucleotide-binding</keyword>
<evidence type="ECO:0000313" key="14">
    <source>
        <dbReference type="EMBL" id="SFZ80059.1"/>
    </source>
</evidence>
<evidence type="ECO:0000256" key="6">
    <source>
        <dbReference type="ARBA" id="ARBA00022741"/>
    </source>
</evidence>
<evidence type="ECO:0000256" key="2">
    <source>
        <dbReference type="ARBA" id="ARBA00004370"/>
    </source>
</evidence>
<feature type="domain" description="HAMP" evidence="13">
    <location>
        <begin position="208"/>
        <end position="261"/>
    </location>
</feature>
<dbReference type="STRING" id="1349785.GCA_000509405_00948"/>
<dbReference type="InterPro" id="IPR003660">
    <property type="entry name" value="HAMP_dom"/>
</dbReference>
<keyword evidence="7 14" id="KW-0418">Kinase</keyword>
<evidence type="ECO:0000256" key="10">
    <source>
        <dbReference type="SAM" id="Coils"/>
    </source>
</evidence>
<keyword evidence="11" id="KW-0472">Membrane</keyword>
<dbReference type="SUPFAM" id="SSF47384">
    <property type="entry name" value="Homodimeric domain of signal transducing histidine kinase"/>
    <property type="match status" value="1"/>
</dbReference>
<evidence type="ECO:0000259" key="13">
    <source>
        <dbReference type="PROSITE" id="PS50885"/>
    </source>
</evidence>
<dbReference type="GO" id="GO:0005524">
    <property type="term" value="F:ATP binding"/>
    <property type="evidence" value="ECO:0007669"/>
    <property type="project" value="UniProtKB-KW"/>
</dbReference>
<dbReference type="GO" id="GO:0016020">
    <property type="term" value="C:membrane"/>
    <property type="evidence" value="ECO:0007669"/>
    <property type="project" value="UniProtKB-SubCell"/>
</dbReference>
<dbReference type="InterPro" id="IPR005467">
    <property type="entry name" value="His_kinase_dom"/>
</dbReference>
<accession>A0A2H1E5V6</accession>
<evidence type="ECO:0000256" key="7">
    <source>
        <dbReference type="ARBA" id="ARBA00022777"/>
    </source>
</evidence>
<evidence type="ECO:0000256" key="4">
    <source>
        <dbReference type="ARBA" id="ARBA00022553"/>
    </source>
</evidence>
<gene>
    <name evidence="14" type="ORF">MARIT_0139</name>
</gene>
<dbReference type="PROSITE" id="PS50885">
    <property type="entry name" value="HAMP"/>
    <property type="match status" value="1"/>
</dbReference>
<evidence type="ECO:0000256" key="3">
    <source>
        <dbReference type="ARBA" id="ARBA00012438"/>
    </source>
</evidence>
<comment type="catalytic activity">
    <reaction evidence="1">
        <text>ATP + protein L-histidine = ADP + protein N-phospho-L-histidine.</text>
        <dbReference type="EC" id="2.7.13.3"/>
    </reaction>
</comment>
<dbReference type="GO" id="GO:0000155">
    <property type="term" value="F:phosphorelay sensor kinase activity"/>
    <property type="evidence" value="ECO:0007669"/>
    <property type="project" value="InterPro"/>
</dbReference>
<dbReference type="Proteomes" id="UP000231564">
    <property type="component" value="Chromosome MARIT"/>
</dbReference>
<evidence type="ECO:0000313" key="15">
    <source>
        <dbReference type="Proteomes" id="UP000231564"/>
    </source>
</evidence>
<dbReference type="SMART" id="SM00387">
    <property type="entry name" value="HATPase_c"/>
    <property type="match status" value="1"/>
</dbReference>
<keyword evidence="11" id="KW-0812">Transmembrane</keyword>
<dbReference type="CDD" id="cd00082">
    <property type="entry name" value="HisKA"/>
    <property type="match status" value="1"/>
</dbReference>
<dbReference type="Gene3D" id="3.30.565.10">
    <property type="entry name" value="Histidine kinase-like ATPase, C-terminal domain"/>
    <property type="match status" value="1"/>
</dbReference>
<dbReference type="SUPFAM" id="SSF55874">
    <property type="entry name" value="ATPase domain of HSP90 chaperone/DNA topoisomerase II/histidine kinase"/>
    <property type="match status" value="1"/>
</dbReference>
<organism evidence="14 15">
    <name type="scientific">Tenacibaculum maritimum NCIMB 2154</name>
    <dbReference type="NCBI Taxonomy" id="1349785"/>
    <lineage>
        <taxon>Bacteria</taxon>
        <taxon>Pseudomonadati</taxon>
        <taxon>Bacteroidota</taxon>
        <taxon>Flavobacteriia</taxon>
        <taxon>Flavobacteriales</taxon>
        <taxon>Flavobacteriaceae</taxon>
        <taxon>Tenacibaculum</taxon>
    </lineage>
</organism>
<evidence type="ECO:0000259" key="12">
    <source>
        <dbReference type="PROSITE" id="PS50109"/>
    </source>
</evidence>
<dbReference type="EC" id="2.7.13.3" evidence="3"/>
<proteinExistence type="predicted"/>